<protein>
    <submittedName>
        <fullName evidence="1">Uncharacterized protein</fullName>
    </submittedName>
</protein>
<name>A0A9W9TX88_PENCI</name>
<dbReference type="EMBL" id="JAPQKT010000001">
    <property type="protein sequence ID" value="KAJ5242755.1"/>
    <property type="molecule type" value="Genomic_DNA"/>
</dbReference>
<sequence length="105" mass="10668">MTKSFGLVSLATTKIGPPQLVAVPALIGGKPNTAYNVRLIQIKNGQALNCGPCTTGGGTLTTNDKGTGSTSVQQAVIPGATAAWVVLNEKAQCANFYDIAPLPIA</sequence>
<dbReference type="RefSeq" id="XP_056505759.1">
    <property type="nucleotide sequence ID" value="XM_056640002.1"/>
</dbReference>
<dbReference type="OrthoDB" id="4358404at2759"/>
<evidence type="ECO:0000313" key="1">
    <source>
        <dbReference type="EMBL" id="KAJ5242755.1"/>
    </source>
</evidence>
<comment type="caution">
    <text evidence="1">The sequence shown here is derived from an EMBL/GenBank/DDBJ whole genome shotgun (WGS) entry which is preliminary data.</text>
</comment>
<accession>A0A9W9TX88</accession>
<dbReference type="AlphaFoldDB" id="A0A9W9TX88"/>
<keyword evidence="2" id="KW-1185">Reference proteome</keyword>
<organism evidence="1 2">
    <name type="scientific">Penicillium citrinum</name>
    <dbReference type="NCBI Taxonomy" id="5077"/>
    <lineage>
        <taxon>Eukaryota</taxon>
        <taxon>Fungi</taxon>
        <taxon>Dikarya</taxon>
        <taxon>Ascomycota</taxon>
        <taxon>Pezizomycotina</taxon>
        <taxon>Eurotiomycetes</taxon>
        <taxon>Eurotiomycetidae</taxon>
        <taxon>Eurotiales</taxon>
        <taxon>Aspergillaceae</taxon>
        <taxon>Penicillium</taxon>
    </lineage>
</organism>
<reference evidence="1" key="1">
    <citation type="submission" date="2022-11" db="EMBL/GenBank/DDBJ databases">
        <authorList>
            <person name="Petersen C."/>
        </authorList>
    </citation>
    <scope>NUCLEOTIDE SEQUENCE</scope>
    <source>
        <strain evidence="1">IBT 23319</strain>
    </source>
</reference>
<reference evidence="1" key="2">
    <citation type="journal article" date="2023" name="IMA Fungus">
        <title>Comparative genomic study of the Penicillium genus elucidates a diverse pangenome and 15 lateral gene transfer events.</title>
        <authorList>
            <person name="Petersen C."/>
            <person name="Sorensen T."/>
            <person name="Nielsen M.R."/>
            <person name="Sondergaard T.E."/>
            <person name="Sorensen J.L."/>
            <person name="Fitzpatrick D.A."/>
            <person name="Frisvad J.C."/>
            <person name="Nielsen K.L."/>
        </authorList>
    </citation>
    <scope>NUCLEOTIDE SEQUENCE</scope>
    <source>
        <strain evidence="1">IBT 23319</strain>
    </source>
</reference>
<dbReference type="GeneID" id="81379169"/>
<proteinExistence type="predicted"/>
<dbReference type="Proteomes" id="UP001147733">
    <property type="component" value="Unassembled WGS sequence"/>
</dbReference>
<evidence type="ECO:0000313" key="2">
    <source>
        <dbReference type="Proteomes" id="UP001147733"/>
    </source>
</evidence>
<gene>
    <name evidence="1" type="ORF">N7469_001082</name>
</gene>